<accession>A0A391NXJ4</accession>
<name>A0A391NXJ4_9EUKA</name>
<keyword evidence="2" id="KW-1185">Reference proteome</keyword>
<feature type="non-terminal residue" evidence="1">
    <location>
        <position position="1"/>
    </location>
</feature>
<dbReference type="AlphaFoldDB" id="A0A391NXJ4"/>
<reference evidence="1 2" key="1">
    <citation type="journal article" date="2018" name="PLoS ONE">
        <title>The draft genome of Kipferlia bialata reveals reductive genome evolution in fornicate parasites.</title>
        <authorList>
            <person name="Tanifuji G."/>
            <person name="Takabayashi S."/>
            <person name="Kume K."/>
            <person name="Takagi M."/>
            <person name="Nakayama T."/>
            <person name="Kamikawa R."/>
            <person name="Inagaki Y."/>
            <person name="Hashimoto T."/>
        </authorList>
    </citation>
    <scope>NUCLEOTIDE SEQUENCE [LARGE SCALE GENOMIC DNA]</scope>
    <source>
        <strain evidence="1">NY0173</strain>
    </source>
</reference>
<dbReference type="EMBL" id="BDIP01005302">
    <property type="protein sequence ID" value="GCA63858.1"/>
    <property type="molecule type" value="Genomic_DNA"/>
</dbReference>
<sequence length="46" mass="4872">LLLASDSASLALTFFTSQLLPLCPAFEAMTLQGSCLCYFLTPSGPM</sequence>
<gene>
    <name evidence="1" type="ORF">KIPB_012212</name>
</gene>
<dbReference type="Proteomes" id="UP000265618">
    <property type="component" value="Unassembled WGS sequence"/>
</dbReference>
<comment type="caution">
    <text evidence="1">The sequence shown here is derived from an EMBL/GenBank/DDBJ whole genome shotgun (WGS) entry which is preliminary data.</text>
</comment>
<protein>
    <submittedName>
        <fullName evidence="1">Uncharacterized protein</fullName>
    </submittedName>
</protein>
<proteinExistence type="predicted"/>
<organism evidence="1 2">
    <name type="scientific">Kipferlia bialata</name>
    <dbReference type="NCBI Taxonomy" id="797122"/>
    <lineage>
        <taxon>Eukaryota</taxon>
        <taxon>Metamonada</taxon>
        <taxon>Carpediemonas-like organisms</taxon>
        <taxon>Kipferlia</taxon>
    </lineage>
</organism>
<evidence type="ECO:0000313" key="2">
    <source>
        <dbReference type="Proteomes" id="UP000265618"/>
    </source>
</evidence>
<evidence type="ECO:0000313" key="1">
    <source>
        <dbReference type="EMBL" id="GCA63858.1"/>
    </source>
</evidence>